<organism evidence="9 10">
    <name type="scientific">Spirosoma flavum</name>
    <dbReference type="NCBI Taxonomy" id="2048557"/>
    <lineage>
        <taxon>Bacteria</taxon>
        <taxon>Pseudomonadati</taxon>
        <taxon>Bacteroidota</taxon>
        <taxon>Cytophagia</taxon>
        <taxon>Cytophagales</taxon>
        <taxon>Cytophagaceae</taxon>
        <taxon>Spirosoma</taxon>
    </lineage>
</organism>
<evidence type="ECO:0000256" key="5">
    <source>
        <dbReference type="ARBA" id="ARBA00022989"/>
    </source>
</evidence>
<dbReference type="Pfam" id="PF02534">
    <property type="entry name" value="T4SS-DNA_transf"/>
    <property type="match status" value="1"/>
</dbReference>
<keyword evidence="6 8" id="KW-0472">Membrane</keyword>
<keyword evidence="4 8" id="KW-0812">Transmembrane</keyword>
<evidence type="ECO:0000313" key="9">
    <source>
        <dbReference type="EMBL" id="MFD2937733.1"/>
    </source>
</evidence>
<dbReference type="RefSeq" id="WP_381508095.1">
    <property type="nucleotide sequence ID" value="NZ_JBHUOM010000043.1"/>
</dbReference>
<feature type="transmembrane region" description="Helical" evidence="8">
    <location>
        <begin position="111"/>
        <end position="133"/>
    </location>
</feature>
<keyword evidence="3" id="KW-1003">Cell membrane</keyword>
<dbReference type="InterPro" id="IPR051539">
    <property type="entry name" value="T4SS-coupling_protein"/>
</dbReference>
<gene>
    <name evidence="9" type="ORF">ACFS25_28455</name>
</gene>
<comment type="similarity">
    <text evidence="2">Belongs to the VirD4/TraG family.</text>
</comment>
<dbReference type="CDD" id="cd01127">
    <property type="entry name" value="TrwB_TraG_TraD_VirD4"/>
    <property type="match status" value="1"/>
</dbReference>
<evidence type="ECO:0000313" key="10">
    <source>
        <dbReference type="Proteomes" id="UP001597512"/>
    </source>
</evidence>
<accession>A0ABW6AU34</accession>
<dbReference type="EMBL" id="JBHUOM010000043">
    <property type="protein sequence ID" value="MFD2937733.1"/>
    <property type="molecule type" value="Genomic_DNA"/>
</dbReference>
<protein>
    <submittedName>
        <fullName evidence="9">Type IV secretory system conjugative DNA transfer family protein</fullName>
    </submittedName>
</protein>
<feature type="transmembrane region" description="Helical" evidence="8">
    <location>
        <begin position="85"/>
        <end position="105"/>
    </location>
</feature>
<keyword evidence="5 8" id="KW-1133">Transmembrane helix</keyword>
<proteinExistence type="inferred from homology"/>
<dbReference type="PANTHER" id="PTHR37937:SF1">
    <property type="entry name" value="CONJUGATIVE TRANSFER: DNA TRANSPORT"/>
    <property type="match status" value="1"/>
</dbReference>
<keyword evidence="10" id="KW-1185">Reference proteome</keyword>
<comment type="subcellular location">
    <subcellularLocation>
        <location evidence="1">Cell membrane</location>
        <topology evidence="1">Multi-pass membrane protein</topology>
    </subcellularLocation>
</comment>
<dbReference type="Gene3D" id="3.40.50.300">
    <property type="entry name" value="P-loop containing nucleotide triphosphate hydrolases"/>
    <property type="match status" value="1"/>
</dbReference>
<feature type="compositionally biased region" description="Polar residues" evidence="7">
    <location>
        <begin position="509"/>
        <end position="524"/>
    </location>
</feature>
<evidence type="ECO:0000256" key="7">
    <source>
        <dbReference type="SAM" id="MobiDB-lite"/>
    </source>
</evidence>
<dbReference type="PANTHER" id="PTHR37937">
    <property type="entry name" value="CONJUGATIVE TRANSFER: DNA TRANSPORT"/>
    <property type="match status" value="1"/>
</dbReference>
<dbReference type="InterPro" id="IPR003688">
    <property type="entry name" value="TraG/VirD4"/>
</dbReference>
<dbReference type="InterPro" id="IPR027417">
    <property type="entry name" value="P-loop_NTPase"/>
</dbReference>
<feature type="transmembrane region" description="Helical" evidence="8">
    <location>
        <begin position="42"/>
        <end position="64"/>
    </location>
</feature>
<dbReference type="SUPFAM" id="SSF52540">
    <property type="entry name" value="P-loop containing nucleoside triphosphate hydrolases"/>
    <property type="match status" value="1"/>
</dbReference>
<sequence length="632" mass="70826">MVISQLKIGVWSFTLFLLALFGVEVAIYYDPLQFNSFVIQQVFKFGIYVRALLVIMYAFCYLLPDTTLQAELDKKKQKSIFSVDKMALLLIAGCYALGCLLLFKADIFPYSYYFEIAGLLLVLPSTPFLTHWLKGEQSKYKIPTDKKRIDNPDSFSFQGANGTWVNIPNPARGVGIIGSNGSGKTASVAQQIIAQAAYKNYTGVLFDFKFPSLTEYAYNHYSRSECKVDLVVVNFVDLKRSHRINPLLPELLHFQAYAYEFAAAFYCTLNREAIRKKDFWDTSAIAILAGVIWYMKTHYPDYCTLPHVLNMILGHDVYQLIGLLETNYQTKTIVASVSTAIKTKAEPQLAGQYGTLQNALGRMNTQEIAWVLSGDDFDINLNSKDQPKLLCIGTKQDIIEALSPVVSLIITASIKQLNNPDKEHSMVLLDEGPQCYIPNLSDLPATGRSNKVATIYMAQDISQMVKAYGKEEAYAIISNLNTQMFGKNPNIETGEYVSKLFGKEEMLQRNESQNRSNPNSLDTKSGSSSQGVSFSIQDKALFKPHEVNRMEQGEFVGITAEAAEPVFHTRLKLPTYNFPTGTNKPLPVFYTDVDADLNFERIRLECNAIIKGQIDPVNENLLIASSLRASTK</sequence>
<evidence type="ECO:0000256" key="8">
    <source>
        <dbReference type="SAM" id="Phobius"/>
    </source>
</evidence>
<reference evidence="10" key="1">
    <citation type="journal article" date="2019" name="Int. J. Syst. Evol. Microbiol.">
        <title>The Global Catalogue of Microorganisms (GCM) 10K type strain sequencing project: providing services to taxonomists for standard genome sequencing and annotation.</title>
        <authorList>
            <consortium name="The Broad Institute Genomics Platform"/>
            <consortium name="The Broad Institute Genome Sequencing Center for Infectious Disease"/>
            <person name="Wu L."/>
            <person name="Ma J."/>
        </authorList>
    </citation>
    <scope>NUCLEOTIDE SEQUENCE [LARGE SCALE GENOMIC DNA]</scope>
    <source>
        <strain evidence="10">KCTC 52490</strain>
    </source>
</reference>
<evidence type="ECO:0000256" key="6">
    <source>
        <dbReference type="ARBA" id="ARBA00023136"/>
    </source>
</evidence>
<dbReference type="Proteomes" id="UP001597512">
    <property type="component" value="Unassembled WGS sequence"/>
</dbReference>
<evidence type="ECO:0000256" key="4">
    <source>
        <dbReference type="ARBA" id="ARBA00022692"/>
    </source>
</evidence>
<comment type="caution">
    <text evidence="9">The sequence shown here is derived from an EMBL/GenBank/DDBJ whole genome shotgun (WGS) entry which is preliminary data.</text>
</comment>
<evidence type="ECO:0000256" key="3">
    <source>
        <dbReference type="ARBA" id="ARBA00022475"/>
    </source>
</evidence>
<feature type="region of interest" description="Disordered" evidence="7">
    <location>
        <begin position="507"/>
        <end position="531"/>
    </location>
</feature>
<name>A0ABW6AU34_9BACT</name>
<evidence type="ECO:0000256" key="2">
    <source>
        <dbReference type="ARBA" id="ARBA00008806"/>
    </source>
</evidence>
<evidence type="ECO:0000256" key="1">
    <source>
        <dbReference type="ARBA" id="ARBA00004651"/>
    </source>
</evidence>